<evidence type="ECO:0000313" key="3">
    <source>
        <dbReference type="Proteomes" id="UP001210211"/>
    </source>
</evidence>
<dbReference type="PANTHER" id="PTHR33356:SF5">
    <property type="entry name" value="TIP41-LIKE PROTEIN"/>
    <property type="match status" value="1"/>
</dbReference>
<dbReference type="PANTHER" id="PTHR33356">
    <property type="entry name" value="TIP41-LIKE PROTEIN"/>
    <property type="match status" value="1"/>
</dbReference>
<proteinExistence type="predicted"/>
<evidence type="ECO:0000256" key="1">
    <source>
        <dbReference type="SAM" id="MobiDB-lite"/>
    </source>
</evidence>
<dbReference type="AlphaFoldDB" id="A0AAD6EW70"/>
<dbReference type="EMBL" id="JAMRDG010000001">
    <property type="protein sequence ID" value="KAJ3703363.1"/>
    <property type="molecule type" value="Genomic_DNA"/>
</dbReference>
<comment type="caution">
    <text evidence="2">The sequence shown here is derived from an EMBL/GenBank/DDBJ whole genome shotgun (WGS) entry which is preliminary data.</text>
</comment>
<organism evidence="2 3">
    <name type="scientific">Rhynchospora tenuis</name>
    <dbReference type="NCBI Taxonomy" id="198213"/>
    <lineage>
        <taxon>Eukaryota</taxon>
        <taxon>Viridiplantae</taxon>
        <taxon>Streptophyta</taxon>
        <taxon>Embryophyta</taxon>
        <taxon>Tracheophyta</taxon>
        <taxon>Spermatophyta</taxon>
        <taxon>Magnoliopsida</taxon>
        <taxon>Liliopsida</taxon>
        <taxon>Poales</taxon>
        <taxon>Cyperaceae</taxon>
        <taxon>Cyperoideae</taxon>
        <taxon>Rhynchosporeae</taxon>
        <taxon>Rhynchospora</taxon>
    </lineage>
</organism>
<gene>
    <name evidence="2" type="ORF">LUZ61_007068</name>
</gene>
<keyword evidence="3" id="KW-1185">Reference proteome</keyword>
<reference evidence="2 3" key="1">
    <citation type="journal article" date="2022" name="Cell">
        <title>Repeat-based holocentromeres influence genome architecture and karyotype evolution.</title>
        <authorList>
            <person name="Hofstatter P.G."/>
            <person name="Thangavel G."/>
            <person name="Lux T."/>
            <person name="Neumann P."/>
            <person name="Vondrak T."/>
            <person name="Novak P."/>
            <person name="Zhang M."/>
            <person name="Costa L."/>
            <person name="Castellani M."/>
            <person name="Scott A."/>
            <person name="Toegelov H."/>
            <person name="Fuchs J."/>
            <person name="Mata-Sucre Y."/>
            <person name="Dias Y."/>
            <person name="Vanzela A.L.L."/>
            <person name="Huettel B."/>
            <person name="Almeida C.C.S."/>
            <person name="Simkova H."/>
            <person name="Souza G."/>
            <person name="Pedrosa-Harand A."/>
            <person name="Macas J."/>
            <person name="Mayer K.F.X."/>
            <person name="Houben A."/>
            <person name="Marques A."/>
        </authorList>
    </citation>
    <scope>NUCLEOTIDE SEQUENCE [LARGE SCALE GENOMIC DNA]</scope>
    <source>
        <strain evidence="2">RhyTen1mFocal</strain>
    </source>
</reference>
<evidence type="ECO:0000313" key="2">
    <source>
        <dbReference type="EMBL" id="KAJ3703363.1"/>
    </source>
</evidence>
<dbReference type="Proteomes" id="UP001210211">
    <property type="component" value="Unassembled WGS sequence"/>
</dbReference>
<feature type="region of interest" description="Disordered" evidence="1">
    <location>
        <begin position="61"/>
        <end position="105"/>
    </location>
</feature>
<feature type="compositionally biased region" description="Polar residues" evidence="1">
    <location>
        <begin position="87"/>
        <end position="101"/>
    </location>
</feature>
<protein>
    <submittedName>
        <fullName evidence="2">Uncharacterized protein</fullName>
    </submittedName>
</protein>
<sequence length="371" mass="40858">MEKEMQDAVFWLPSEFLDDDFFAEEDKSRLSLTESDEDEDYMAGLTKQMTHSILLNDVKERTALKPDNPKVMAGSPQSTLCGHESPNGPSEVNSPPSSPLEQNKDDSSALLAEAADQVMRMKLNLEQNMYSPNLHGYGMLGQQRKPASQPVSAPIKNNSYAGLYPTQNTVLTQRQIQAAHFFNLRQQQLMKQQQQQKLMAASWVKPSRNNIGSGYGENGPPPAFRGNNTPLGLSPSAWPPLAKQNPNPQPGSGMRAVFLSESGTKRESAGTGVFLPRRVGTPAETPRKKPNFSTVLLPAKVVQTLNLNLDDLGVHPRINGGVLLDHDALVNRTNMMASGNGYPRRTGMDKSQQSVRPLAGHEVNLPQEWTY</sequence>
<name>A0AAD6EW70_9POAL</name>
<accession>A0AAD6EW70</accession>